<evidence type="ECO:0000256" key="1">
    <source>
        <dbReference type="SAM" id="MobiDB-lite"/>
    </source>
</evidence>
<name>A0ABQ8UFH7_9EUKA</name>
<keyword evidence="2" id="KW-0812">Transmembrane</keyword>
<evidence type="ECO:0000313" key="3">
    <source>
        <dbReference type="EMBL" id="KAJ4455580.1"/>
    </source>
</evidence>
<keyword evidence="2" id="KW-0472">Membrane</keyword>
<reference evidence="3" key="1">
    <citation type="journal article" date="2022" name="bioRxiv">
        <title>Genomics of Preaxostyla Flagellates Illuminates Evolutionary Transitions and the Path Towards Mitochondrial Loss.</title>
        <authorList>
            <person name="Novak L.V.F."/>
            <person name="Treitli S.C."/>
            <person name="Pyrih J."/>
            <person name="Halakuc P."/>
            <person name="Pipaliya S.V."/>
            <person name="Vacek V."/>
            <person name="Brzon O."/>
            <person name="Soukal P."/>
            <person name="Eme L."/>
            <person name="Dacks J.B."/>
            <person name="Karnkowska A."/>
            <person name="Elias M."/>
            <person name="Hampl V."/>
        </authorList>
    </citation>
    <scope>NUCLEOTIDE SEQUENCE</scope>
    <source>
        <strain evidence="3">RCP-MX</strain>
    </source>
</reference>
<keyword evidence="4" id="KW-1185">Reference proteome</keyword>
<gene>
    <name evidence="3" type="ORF">PAPYR_9429</name>
</gene>
<protein>
    <submittedName>
        <fullName evidence="3">Uncharacterized protein</fullName>
    </submittedName>
</protein>
<feature type="compositionally biased region" description="Basic residues" evidence="1">
    <location>
        <begin position="106"/>
        <end position="119"/>
    </location>
</feature>
<organism evidence="3 4">
    <name type="scientific">Paratrimastix pyriformis</name>
    <dbReference type="NCBI Taxonomy" id="342808"/>
    <lineage>
        <taxon>Eukaryota</taxon>
        <taxon>Metamonada</taxon>
        <taxon>Preaxostyla</taxon>
        <taxon>Paratrimastigidae</taxon>
        <taxon>Paratrimastix</taxon>
    </lineage>
</organism>
<comment type="caution">
    <text evidence="3">The sequence shown here is derived from an EMBL/GenBank/DDBJ whole genome shotgun (WGS) entry which is preliminary data.</text>
</comment>
<accession>A0ABQ8UFH7</accession>
<dbReference type="Proteomes" id="UP001141327">
    <property type="component" value="Unassembled WGS sequence"/>
</dbReference>
<proteinExistence type="predicted"/>
<sequence length="137" mass="15392">MNGPRNLGMNLLSMSFYSAQQIDSTAWLLRTTPGWTAVVVAVYVFIAGLAVFLSLRTIAMERKRVLGLFINLPRQVVQQEMERLRQSNEAEDDLTEAAGHPMPRPHGAHRLSRPNRPPHRPAADAAPYGRTRPMPHQ</sequence>
<dbReference type="EMBL" id="JAPMOS010000101">
    <property type="protein sequence ID" value="KAJ4455580.1"/>
    <property type="molecule type" value="Genomic_DNA"/>
</dbReference>
<feature type="region of interest" description="Disordered" evidence="1">
    <location>
        <begin position="81"/>
        <end position="137"/>
    </location>
</feature>
<keyword evidence="2" id="KW-1133">Transmembrane helix</keyword>
<evidence type="ECO:0000313" key="4">
    <source>
        <dbReference type="Proteomes" id="UP001141327"/>
    </source>
</evidence>
<evidence type="ECO:0000256" key="2">
    <source>
        <dbReference type="SAM" id="Phobius"/>
    </source>
</evidence>
<feature type="transmembrane region" description="Helical" evidence="2">
    <location>
        <begin position="34"/>
        <end position="55"/>
    </location>
</feature>